<dbReference type="PANTHER" id="PTHR34502">
    <property type="entry name" value="DUF6594 DOMAIN-CONTAINING PROTEIN-RELATED"/>
    <property type="match status" value="1"/>
</dbReference>
<accession>A0A0D2HWX5</accession>
<proteinExistence type="predicted"/>
<dbReference type="OrthoDB" id="5342093at2759"/>
<dbReference type="PANTHER" id="PTHR34502:SF5">
    <property type="entry name" value="DUF6594 DOMAIN-CONTAINING PROTEIN"/>
    <property type="match status" value="1"/>
</dbReference>
<sequence>MSIHRRFDEVPAGYAKLSAFIGKERNFTTFRKLDELDRSLNSRSQADGKPGSEDPRYSWNEFVCDSERRRLVEDIRAKLDADNSALLQCHRESNLSAPSRSHISGLKAWMNDANPIQDSSAHIAENRSFLGDRYRDDNPSTISHDVENGEVASLTTPADSWLARAMRGSFLKYVFMKDFIYSNGKEEIIYFFPGSKIDDIVTGVATPSAVMLIVVATIPLRVEMREKIVFTLLLAIVLPLCGAKKYEVVLGTAGQVSLHKFDLPRC</sequence>
<dbReference type="InterPro" id="IPR046529">
    <property type="entry name" value="DUF6594"/>
</dbReference>
<protein>
    <recommendedName>
        <fullName evidence="1">DUF6594 domain-containing protein</fullName>
    </recommendedName>
</protein>
<dbReference type="Proteomes" id="UP000053789">
    <property type="component" value="Unassembled WGS sequence"/>
</dbReference>
<reference evidence="2" key="1">
    <citation type="submission" date="2015-01" db="EMBL/GenBank/DDBJ databases">
        <title>The Genome Sequence of Cladophialophora bantiana CBS 173.52.</title>
        <authorList>
            <consortium name="The Broad Institute Genomics Platform"/>
            <person name="Cuomo C."/>
            <person name="de Hoog S."/>
            <person name="Gorbushina A."/>
            <person name="Stielow B."/>
            <person name="Teixiera M."/>
            <person name="Abouelleil A."/>
            <person name="Chapman S.B."/>
            <person name="Priest M."/>
            <person name="Young S.K."/>
            <person name="Wortman J."/>
            <person name="Nusbaum C."/>
            <person name="Birren B."/>
        </authorList>
    </citation>
    <scope>NUCLEOTIDE SEQUENCE [LARGE SCALE GENOMIC DNA]</scope>
    <source>
        <strain evidence="2">CBS 173.52</strain>
    </source>
</reference>
<feature type="domain" description="DUF6594" evidence="1">
    <location>
        <begin position="32"/>
        <end position="253"/>
    </location>
</feature>
<dbReference type="VEuPathDB" id="FungiDB:Z519_04009"/>
<gene>
    <name evidence="2" type="ORF">Z519_04009</name>
</gene>
<evidence type="ECO:0000313" key="3">
    <source>
        <dbReference type="Proteomes" id="UP000053789"/>
    </source>
</evidence>
<evidence type="ECO:0000313" key="2">
    <source>
        <dbReference type="EMBL" id="KIW95425.1"/>
    </source>
</evidence>
<dbReference type="GeneID" id="27696937"/>
<name>A0A0D2HWX5_CLAB1</name>
<dbReference type="RefSeq" id="XP_016622094.1">
    <property type="nucleotide sequence ID" value="XM_016761756.1"/>
</dbReference>
<dbReference type="EMBL" id="KN846984">
    <property type="protein sequence ID" value="KIW95425.1"/>
    <property type="molecule type" value="Genomic_DNA"/>
</dbReference>
<dbReference type="AlphaFoldDB" id="A0A0D2HWX5"/>
<dbReference type="Pfam" id="PF20237">
    <property type="entry name" value="DUF6594"/>
    <property type="match status" value="1"/>
</dbReference>
<dbReference type="HOGENOM" id="CLU_1045867_0_0_1"/>
<organism evidence="2 3">
    <name type="scientific">Cladophialophora bantiana (strain ATCC 10958 / CBS 173.52 / CDC B-1940 / NIH 8579)</name>
    <name type="common">Xylohypha bantiana</name>
    <dbReference type="NCBI Taxonomy" id="1442370"/>
    <lineage>
        <taxon>Eukaryota</taxon>
        <taxon>Fungi</taxon>
        <taxon>Dikarya</taxon>
        <taxon>Ascomycota</taxon>
        <taxon>Pezizomycotina</taxon>
        <taxon>Eurotiomycetes</taxon>
        <taxon>Chaetothyriomycetidae</taxon>
        <taxon>Chaetothyriales</taxon>
        <taxon>Herpotrichiellaceae</taxon>
        <taxon>Cladophialophora</taxon>
    </lineage>
</organism>
<keyword evidence="3" id="KW-1185">Reference proteome</keyword>
<evidence type="ECO:0000259" key="1">
    <source>
        <dbReference type="Pfam" id="PF20237"/>
    </source>
</evidence>